<dbReference type="InterPro" id="IPR057301">
    <property type="entry name" value="Rrp5_OB_4th"/>
</dbReference>
<dbReference type="CDD" id="cd05693">
    <property type="entry name" value="S1_Rrp5_repeat_hs1_sc1"/>
    <property type="match status" value="1"/>
</dbReference>
<proteinExistence type="predicted"/>
<dbReference type="SMART" id="SM00316">
    <property type="entry name" value="S1"/>
    <property type="match status" value="7"/>
</dbReference>
<comment type="caution">
    <text evidence="6">The sequence shown here is derived from an EMBL/GenBank/DDBJ whole genome shotgun (WGS) entry which is preliminary data.</text>
</comment>
<feature type="domain" description="S1 motif" evidence="5">
    <location>
        <begin position="373"/>
        <end position="443"/>
    </location>
</feature>
<dbReference type="PANTHER" id="PTHR23270">
    <property type="entry name" value="PROGRAMMED CELL DEATH PROTEIN 11 PRE-RRNA PROCESSING PROTEIN RRP5"/>
    <property type="match status" value="1"/>
</dbReference>
<organism evidence="6 7">
    <name type="scientific">Escallonia herrerae</name>
    <dbReference type="NCBI Taxonomy" id="1293975"/>
    <lineage>
        <taxon>Eukaryota</taxon>
        <taxon>Viridiplantae</taxon>
        <taxon>Streptophyta</taxon>
        <taxon>Embryophyta</taxon>
        <taxon>Tracheophyta</taxon>
        <taxon>Spermatophyta</taxon>
        <taxon>Magnoliopsida</taxon>
        <taxon>eudicotyledons</taxon>
        <taxon>Gunneridae</taxon>
        <taxon>Pentapetalae</taxon>
        <taxon>asterids</taxon>
        <taxon>campanulids</taxon>
        <taxon>Escalloniales</taxon>
        <taxon>Escalloniaceae</taxon>
        <taxon>Escallonia</taxon>
    </lineage>
</organism>
<dbReference type="FunFam" id="2.40.50.140:FF:000179">
    <property type="entry name" value="rRNA biogenesis protein RRP5"/>
    <property type="match status" value="1"/>
</dbReference>
<evidence type="ECO:0000259" key="5">
    <source>
        <dbReference type="PROSITE" id="PS50126"/>
    </source>
</evidence>
<protein>
    <recommendedName>
        <fullName evidence="5">S1 motif domain-containing protein</fullName>
    </recommendedName>
</protein>
<dbReference type="InterPro" id="IPR057300">
    <property type="entry name" value="OB_Rrp5"/>
</dbReference>
<gene>
    <name evidence="6" type="ORF">RJ639_045328</name>
</gene>
<comment type="subcellular location">
    <subcellularLocation>
        <location evidence="1">Nucleus</location>
    </subcellularLocation>
</comment>
<feature type="domain" description="S1 motif" evidence="5">
    <location>
        <begin position="569"/>
        <end position="636"/>
    </location>
</feature>
<feature type="domain" description="S1 motif" evidence="5">
    <location>
        <begin position="907"/>
        <end position="971"/>
    </location>
</feature>
<dbReference type="AlphaFoldDB" id="A0AA88W6P3"/>
<evidence type="ECO:0000256" key="1">
    <source>
        <dbReference type="ARBA" id="ARBA00004123"/>
    </source>
</evidence>
<dbReference type="EMBL" id="JAVXUP010000819">
    <property type="protein sequence ID" value="KAK3020344.1"/>
    <property type="molecule type" value="Genomic_DNA"/>
</dbReference>
<feature type="region of interest" description="Disordered" evidence="4">
    <location>
        <begin position="977"/>
        <end position="998"/>
    </location>
</feature>
<dbReference type="Pfam" id="PF00575">
    <property type="entry name" value="S1"/>
    <property type="match status" value="1"/>
</dbReference>
<dbReference type="GO" id="GO:0032040">
    <property type="term" value="C:small-subunit processome"/>
    <property type="evidence" value="ECO:0007669"/>
    <property type="project" value="TreeGrafter"/>
</dbReference>
<feature type="compositionally biased region" description="Basic residues" evidence="4">
    <location>
        <begin position="16"/>
        <end position="31"/>
    </location>
</feature>
<reference evidence="6" key="1">
    <citation type="submission" date="2022-12" db="EMBL/GenBank/DDBJ databases">
        <title>Draft genome assemblies for two species of Escallonia (Escalloniales).</title>
        <authorList>
            <person name="Chanderbali A."/>
            <person name="Dervinis C."/>
            <person name="Anghel I."/>
            <person name="Soltis D."/>
            <person name="Soltis P."/>
            <person name="Zapata F."/>
        </authorList>
    </citation>
    <scope>NUCLEOTIDE SEQUENCE</scope>
    <source>
        <strain evidence="6">UCBG64.0493</strain>
        <tissue evidence="6">Leaf</tissue>
    </source>
</reference>
<feature type="domain" description="S1 motif" evidence="5">
    <location>
        <begin position="130"/>
        <end position="213"/>
    </location>
</feature>
<keyword evidence="2" id="KW-0677">Repeat</keyword>
<dbReference type="FunFam" id="2.40.50.140:FF:000280">
    <property type="entry name" value="rRNA biogenesis protein RRP5"/>
    <property type="match status" value="1"/>
</dbReference>
<feature type="domain" description="S1 motif" evidence="5">
    <location>
        <begin position="827"/>
        <end position="863"/>
    </location>
</feature>
<dbReference type="GO" id="GO:0003723">
    <property type="term" value="F:RNA binding"/>
    <property type="evidence" value="ECO:0007669"/>
    <property type="project" value="TreeGrafter"/>
</dbReference>
<feature type="domain" description="S1 motif" evidence="5">
    <location>
        <begin position="284"/>
        <end position="350"/>
    </location>
</feature>
<dbReference type="FunFam" id="2.40.50.140:FF:000148">
    <property type="entry name" value="protein RRP5 homolog isoform X1"/>
    <property type="match status" value="1"/>
</dbReference>
<dbReference type="PROSITE" id="PS50126">
    <property type="entry name" value="S1"/>
    <property type="match status" value="8"/>
</dbReference>
<dbReference type="PANTHER" id="PTHR23270:SF10">
    <property type="entry name" value="PROTEIN RRP5 HOMOLOG"/>
    <property type="match status" value="1"/>
</dbReference>
<evidence type="ECO:0000256" key="2">
    <source>
        <dbReference type="ARBA" id="ARBA00022737"/>
    </source>
</evidence>
<dbReference type="Pfam" id="PF24682">
    <property type="entry name" value="OB_RRP5"/>
    <property type="match status" value="1"/>
</dbReference>
<dbReference type="CDD" id="cd05695">
    <property type="entry name" value="S1_Rrp5_repeat_hs3"/>
    <property type="match status" value="1"/>
</dbReference>
<evidence type="ECO:0000313" key="7">
    <source>
        <dbReference type="Proteomes" id="UP001188597"/>
    </source>
</evidence>
<dbReference type="Proteomes" id="UP001188597">
    <property type="component" value="Unassembled WGS sequence"/>
</dbReference>
<evidence type="ECO:0000256" key="4">
    <source>
        <dbReference type="SAM" id="MobiDB-lite"/>
    </source>
</evidence>
<dbReference type="SUPFAM" id="SSF50249">
    <property type="entry name" value="Nucleic acid-binding proteins"/>
    <property type="match status" value="6"/>
</dbReference>
<evidence type="ECO:0000256" key="3">
    <source>
        <dbReference type="ARBA" id="ARBA00023242"/>
    </source>
</evidence>
<dbReference type="InterPro" id="IPR057302">
    <property type="entry name" value="Rrp5_S1"/>
</dbReference>
<dbReference type="GO" id="GO:0006364">
    <property type="term" value="P:rRNA processing"/>
    <property type="evidence" value="ECO:0007669"/>
    <property type="project" value="InterPro"/>
</dbReference>
<dbReference type="InterPro" id="IPR045209">
    <property type="entry name" value="Rrp5"/>
</dbReference>
<evidence type="ECO:0000313" key="6">
    <source>
        <dbReference type="EMBL" id="KAK3020344.1"/>
    </source>
</evidence>
<dbReference type="Pfam" id="PF23459">
    <property type="entry name" value="S1_RRP5"/>
    <property type="match status" value="2"/>
</dbReference>
<accession>A0AA88W6P3</accession>
<feature type="domain" description="S1 motif" evidence="5">
    <location>
        <begin position="459"/>
        <end position="537"/>
    </location>
</feature>
<dbReference type="Gene3D" id="2.40.50.140">
    <property type="entry name" value="Nucleic acid-binding proteins"/>
    <property type="match status" value="6"/>
</dbReference>
<feature type="region of interest" description="Disordered" evidence="4">
    <location>
        <begin position="1"/>
        <end position="66"/>
    </location>
</feature>
<keyword evidence="7" id="KW-1185">Reference proteome</keyword>
<dbReference type="InterPro" id="IPR048059">
    <property type="entry name" value="Rrp5_S1_rpt_hs1_sc1"/>
</dbReference>
<feature type="domain" description="S1 motif" evidence="5">
    <location>
        <begin position="656"/>
        <end position="684"/>
    </location>
</feature>
<keyword evidence="3" id="KW-0539">Nucleus</keyword>
<dbReference type="InterPro" id="IPR012340">
    <property type="entry name" value="NA-bd_OB-fold"/>
</dbReference>
<dbReference type="Pfam" id="PF24685">
    <property type="entry name" value="OB_RRP5_4th"/>
    <property type="match status" value="1"/>
</dbReference>
<name>A0AA88W6P3_9ASTE</name>
<sequence length="1052" mass="116459">MAKKFQSKKSGDKRTKFLHKPSSKTPFKPKAKQNDAAPSKRLIPPQLEDDIPDFPRGGGRALSREEFDEVRAEVDAEFDLEEREANRRRKKGQNRNSAAEDELGSLFGDGITGKLPTFANKITLKNMSPGMKLWGVIAEVNEKDIVVSLPGGIRGLVRASEAVDQFTSDVIGDVESTFLSSMYQVGQLVSCIVLQLDDDKQEKGKRKLWLSMRLSLLHKGFSVDVIQEGMVSDLSKLKAFCGLVKGKRSHFLKLVLDEKQRSVVREVEAISDRGLVMVVMLCGGEVLSAYVKSIEDHGYMLHFGLPSFTGFMPRNSHSGSRDVDVNIGQLLQGVVKNVDKTRKVVYLSYDPDMVSKCVTKDLKGISIDLLVPGMMVNARVRSTLENGVMLSFLTYFTGTVDMFHLQKTLPTSNWKDDYSQNKKVNARILFIDPSTRAVGLTLNPHLVQNKAPPLLVKTGDIFDHSKVVRVDRGMGLLLEVPSLPIPTPAYVNVSDVADKEVRKLEKSFKEGSQIRVRILGFRHLEGLATGLVKVSVLEKGLSEVAFMECLWITSAFEGSVFTHSDVKPGMVVKAKVIAVDSFGTIVQLASGVKALCPLRHMSEFEIVKPRKKFQVGIELVFRVLGCKSKRITVTYKKTLVKSKLPILSSYADATEGLITHGWITKIEKHGCFVRFYNGVQGFAPRVSEGMVKPGSLVSGVVERIAPHAIIVDVSAKGYSKGTIYPEHLSDNQGLAALMKSVLKPGYEFDQLLVLDLKALGKSFKPRIANLTWSPAGRARGLDAGTGIITVFFVASFSRKEGCWQQPLVSECPARIINLYPPSFLKATDDRKADLSEVFYTGQSVRCNVLDVSSETDRITLSLKQSLCSSMDASFIQEYFLLEEKIAKLQLLDSNASGLKWVDDFGIGGVIEGIVHEAKDVGVVISYPKYNDIFGFVAHYQLGGITVEAGSKVRAAVLDIARMERLVDLSLKPEFVHRSTEGDPSVQTHKKKRKGEAHRDLEVHQSVNAIVEIVKDNYLVLSIPECNYALGYASVTDYNTQRSRPKKFVNGQW</sequence>
<dbReference type="InterPro" id="IPR003029">
    <property type="entry name" value="S1_domain"/>
</dbReference>